<evidence type="ECO:0000259" key="1">
    <source>
        <dbReference type="Pfam" id="PF00884"/>
    </source>
</evidence>
<dbReference type="AlphaFoldDB" id="A0A382DT29"/>
<feature type="domain" description="Sulfatase N-terminal" evidence="1">
    <location>
        <begin position="7"/>
        <end position="149"/>
    </location>
</feature>
<gene>
    <name evidence="2" type="ORF">METZ01_LOCUS193745</name>
</gene>
<sequence length="153" mass="17968">MNSNDCNIILINIDGFRKDKIDLCSHLKNIKENSYYFSEMNTVAPYTFASLHAIFSGMYPSKNGVNGYYNIFKFKKDKITTFPELLQKAGYYTSYDIIDDSVIPSQGFDEKNVFDEKTVNFKERHVDMIKELSTKKKFFLFLHYTEIHKHLVD</sequence>
<reference evidence="2" key="1">
    <citation type="submission" date="2018-05" db="EMBL/GenBank/DDBJ databases">
        <authorList>
            <person name="Lanie J.A."/>
            <person name="Ng W.-L."/>
            <person name="Kazmierczak K.M."/>
            <person name="Andrzejewski T.M."/>
            <person name="Davidsen T.M."/>
            <person name="Wayne K.J."/>
            <person name="Tettelin H."/>
            <person name="Glass J.I."/>
            <person name="Rusch D."/>
            <person name="Podicherti R."/>
            <person name="Tsui H.-C.T."/>
            <person name="Winkler M.E."/>
        </authorList>
    </citation>
    <scope>NUCLEOTIDE SEQUENCE</scope>
</reference>
<dbReference type="Pfam" id="PF00884">
    <property type="entry name" value="Sulfatase"/>
    <property type="match status" value="1"/>
</dbReference>
<protein>
    <recommendedName>
        <fullName evidence="1">Sulfatase N-terminal domain-containing protein</fullName>
    </recommendedName>
</protein>
<name>A0A382DT29_9ZZZZ</name>
<organism evidence="2">
    <name type="scientific">marine metagenome</name>
    <dbReference type="NCBI Taxonomy" id="408172"/>
    <lineage>
        <taxon>unclassified sequences</taxon>
        <taxon>metagenomes</taxon>
        <taxon>ecological metagenomes</taxon>
    </lineage>
</organism>
<dbReference type="Gene3D" id="3.40.720.10">
    <property type="entry name" value="Alkaline Phosphatase, subunit A"/>
    <property type="match status" value="1"/>
</dbReference>
<dbReference type="SUPFAM" id="SSF53649">
    <property type="entry name" value="Alkaline phosphatase-like"/>
    <property type="match status" value="1"/>
</dbReference>
<accession>A0A382DT29</accession>
<dbReference type="InterPro" id="IPR000917">
    <property type="entry name" value="Sulfatase_N"/>
</dbReference>
<dbReference type="InterPro" id="IPR017850">
    <property type="entry name" value="Alkaline_phosphatase_core_sf"/>
</dbReference>
<evidence type="ECO:0000313" key="2">
    <source>
        <dbReference type="EMBL" id="SVB40891.1"/>
    </source>
</evidence>
<dbReference type="EMBL" id="UINC01040680">
    <property type="protein sequence ID" value="SVB40891.1"/>
    <property type="molecule type" value="Genomic_DNA"/>
</dbReference>
<feature type="non-terminal residue" evidence="2">
    <location>
        <position position="153"/>
    </location>
</feature>
<proteinExistence type="predicted"/>